<dbReference type="GeneID" id="108560444"/>
<evidence type="ECO:0000313" key="2">
    <source>
        <dbReference type="Proteomes" id="UP000695000"/>
    </source>
</evidence>
<proteinExistence type="predicted"/>
<feature type="chain" id="PRO_5046337462" evidence="1">
    <location>
        <begin position="24"/>
        <end position="81"/>
    </location>
</feature>
<keyword evidence="1" id="KW-0732">Signal</keyword>
<accession>A0ABM1MFY3</accession>
<dbReference type="RefSeq" id="XP_017773483.1">
    <property type="nucleotide sequence ID" value="XM_017917994.1"/>
</dbReference>
<name>A0ABM1MFY3_NICVS</name>
<sequence length="81" mass="9449">MSFLRMLIFVYHLSAHCVLKIRAKDILSMVFEFQAIVITKNICNIYLSALDVCKYQRWLSKFRSGNFKLTTLDNDVKANPC</sequence>
<feature type="signal peptide" evidence="1">
    <location>
        <begin position="1"/>
        <end position="23"/>
    </location>
</feature>
<gene>
    <name evidence="3" type="primary">LOC108560444</name>
</gene>
<reference evidence="3" key="1">
    <citation type="submission" date="2025-08" db="UniProtKB">
        <authorList>
            <consortium name="RefSeq"/>
        </authorList>
    </citation>
    <scope>IDENTIFICATION</scope>
    <source>
        <tissue evidence="3">Whole Larva</tissue>
    </source>
</reference>
<keyword evidence="2" id="KW-1185">Reference proteome</keyword>
<organism evidence="2 3">
    <name type="scientific">Nicrophorus vespilloides</name>
    <name type="common">Boreal carrion beetle</name>
    <dbReference type="NCBI Taxonomy" id="110193"/>
    <lineage>
        <taxon>Eukaryota</taxon>
        <taxon>Metazoa</taxon>
        <taxon>Ecdysozoa</taxon>
        <taxon>Arthropoda</taxon>
        <taxon>Hexapoda</taxon>
        <taxon>Insecta</taxon>
        <taxon>Pterygota</taxon>
        <taxon>Neoptera</taxon>
        <taxon>Endopterygota</taxon>
        <taxon>Coleoptera</taxon>
        <taxon>Polyphaga</taxon>
        <taxon>Staphyliniformia</taxon>
        <taxon>Silphidae</taxon>
        <taxon>Nicrophorinae</taxon>
        <taxon>Nicrophorus</taxon>
    </lineage>
</organism>
<dbReference type="Proteomes" id="UP000695000">
    <property type="component" value="Unplaced"/>
</dbReference>
<evidence type="ECO:0000256" key="1">
    <source>
        <dbReference type="SAM" id="SignalP"/>
    </source>
</evidence>
<protein>
    <submittedName>
        <fullName evidence="3">Uncharacterized protein LOC108560444</fullName>
    </submittedName>
</protein>
<evidence type="ECO:0000313" key="3">
    <source>
        <dbReference type="RefSeq" id="XP_017773483.1"/>
    </source>
</evidence>